<reference evidence="14" key="1">
    <citation type="journal article" date="2017" name="Nat. Commun.">
        <title>The asparagus genome sheds light on the origin and evolution of a young Y chromosome.</title>
        <authorList>
            <person name="Harkess A."/>
            <person name="Zhou J."/>
            <person name="Xu C."/>
            <person name="Bowers J.E."/>
            <person name="Van der Hulst R."/>
            <person name="Ayyampalayam S."/>
            <person name="Mercati F."/>
            <person name="Riccardi P."/>
            <person name="McKain M.R."/>
            <person name="Kakrana A."/>
            <person name="Tang H."/>
            <person name="Ray J."/>
            <person name="Groenendijk J."/>
            <person name="Arikit S."/>
            <person name="Mathioni S.M."/>
            <person name="Nakano M."/>
            <person name="Shan H."/>
            <person name="Telgmann-Rauber A."/>
            <person name="Kanno A."/>
            <person name="Yue Z."/>
            <person name="Chen H."/>
            <person name="Li W."/>
            <person name="Chen Y."/>
            <person name="Xu X."/>
            <person name="Zhang Y."/>
            <person name="Luo S."/>
            <person name="Chen H."/>
            <person name="Gao J."/>
            <person name="Mao Z."/>
            <person name="Pires J.C."/>
            <person name="Luo M."/>
            <person name="Kudrna D."/>
            <person name="Wing R.A."/>
            <person name="Meyers B.C."/>
            <person name="Yi K."/>
            <person name="Kong H."/>
            <person name="Lavrijsen P."/>
            <person name="Sunseri F."/>
            <person name="Falavigna A."/>
            <person name="Ye Y."/>
            <person name="Leebens-Mack J.H."/>
            <person name="Chen G."/>
        </authorList>
    </citation>
    <scope>NUCLEOTIDE SEQUENCE [LARGE SCALE GENOMIC DNA]</scope>
    <source>
        <strain evidence="14">cv. DH0086</strain>
    </source>
</reference>
<evidence type="ECO:0000259" key="11">
    <source>
        <dbReference type="Pfam" id="PF00462"/>
    </source>
</evidence>
<dbReference type="InterPro" id="IPR002109">
    <property type="entry name" value="Glutaredoxin"/>
</dbReference>
<keyword evidence="7" id="KW-0963">Cytoplasm</keyword>
<feature type="domain" description="Redoxin" evidence="12">
    <location>
        <begin position="6"/>
        <end position="76"/>
    </location>
</feature>
<evidence type="ECO:0000313" key="13">
    <source>
        <dbReference type="EMBL" id="ONK63445.1"/>
    </source>
</evidence>
<dbReference type="Pfam" id="PF08534">
    <property type="entry name" value="Redoxin"/>
    <property type="match status" value="1"/>
</dbReference>
<dbReference type="EMBL" id="CM007387">
    <property type="protein sequence ID" value="ONK63445.1"/>
    <property type="molecule type" value="Genomic_DNA"/>
</dbReference>
<dbReference type="InterPro" id="IPR011905">
    <property type="entry name" value="GlrX-like_pln_2"/>
</dbReference>
<evidence type="ECO:0000256" key="1">
    <source>
        <dbReference type="ARBA" id="ARBA00001711"/>
    </source>
</evidence>
<comment type="function">
    <text evidence="2">Has a glutathione-disulfide oxidoreductase activity in the presence of NADPH and glutathione reductase. Reduces low molecular weight disulfides and proteins.</text>
</comment>
<comment type="catalytic activity">
    <reaction evidence="1">
        <text>[glutaredoxin]-dithiol + a hydroperoxide = [glutaredoxin]-disulfide + an alcohol + H2O</text>
        <dbReference type="Rhea" id="RHEA:62624"/>
        <dbReference type="Rhea" id="RHEA-COMP:10729"/>
        <dbReference type="Rhea" id="RHEA-COMP:10730"/>
        <dbReference type="ChEBI" id="CHEBI:15377"/>
        <dbReference type="ChEBI" id="CHEBI:29950"/>
        <dbReference type="ChEBI" id="CHEBI:30879"/>
        <dbReference type="ChEBI" id="CHEBI:35924"/>
        <dbReference type="ChEBI" id="CHEBI:50058"/>
        <dbReference type="EC" id="1.11.1.25"/>
    </reaction>
</comment>
<dbReference type="Pfam" id="PF00462">
    <property type="entry name" value="Glutaredoxin"/>
    <property type="match status" value="1"/>
</dbReference>
<dbReference type="AlphaFoldDB" id="A0A5P1EC37"/>
<evidence type="ECO:0000256" key="8">
    <source>
        <dbReference type="ARBA" id="ARBA00022982"/>
    </source>
</evidence>
<dbReference type="Gramene" id="ONK63445">
    <property type="protein sequence ID" value="ONK63445"/>
    <property type="gene ID" value="A4U43_C07F15230"/>
</dbReference>
<organism evidence="13 14">
    <name type="scientific">Asparagus officinalis</name>
    <name type="common">Garden asparagus</name>
    <dbReference type="NCBI Taxonomy" id="4686"/>
    <lineage>
        <taxon>Eukaryota</taxon>
        <taxon>Viridiplantae</taxon>
        <taxon>Streptophyta</taxon>
        <taxon>Embryophyta</taxon>
        <taxon>Tracheophyta</taxon>
        <taxon>Spermatophyta</taxon>
        <taxon>Magnoliopsida</taxon>
        <taxon>Liliopsida</taxon>
        <taxon>Asparagales</taxon>
        <taxon>Asparagaceae</taxon>
        <taxon>Asparagoideae</taxon>
        <taxon>Asparagus</taxon>
    </lineage>
</organism>
<proteinExistence type="inferred from homology"/>
<dbReference type="EC" id="1.11.1.25" evidence="6"/>
<evidence type="ECO:0000256" key="7">
    <source>
        <dbReference type="ARBA" id="ARBA00022490"/>
    </source>
</evidence>
<dbReference type="InterPro" id="IPR036249">
    <property type="entry name" value="Thioredoxin-like_sf"/>
</dbReference>
<comment type="subcellular location">
    <subcellularLocation>
        <location evidence="3">Cytoplasm</location>
    </subcellularLocation>
</comment>
<evidence type="ECO:0000313" key="14">
    <source>
        <dbReference type="Proteomes" id="UP000243459"/>
    </source>
</evidence>
<protein>
    <recommendedName>
        <fullName evidence="6">glutaredoxin-dependent peroxiredoxin</fullName>
        <ecNumber evidence="6">1.11.1.25</ecNumber>
    </recommendedName>
    <alternativeName>
        <fullName evidence="10">Glutaredoxin-dependent peroxiredoxin</fullName>
    </alternativeName>
</protein>
<evidence type="ECO:0000256" key="4">
    <source>
        <dbReference type="ARBA" id="ARBA00007568"/>
    </source>
</evidence>
<keyword evidence="8" id="KW-0249">Electron transport</keyword>
<dbReference type="CDD" id="cd03419">
    <property type="entry name" value="GRX_GRXh_1_2_like"/>
    <property type="match status" value="1"/>
</dbReference>
<dbReference type="GO" id="GO:0016491">
    <property type="term" value="F:oxidoreductase activity"/>
    <property type="evidence" value="ECO:0007669"/>
    <property type="project" value="InterPro"/>
</dbReference>
<keyword evidence="8" id="KW-0813">Transport</keyword>
<gene>
    <name evidence="13" type="ORF">A4U43_C07F15230</name>
</gene>
<evidence type="ECO:0000256" key="6">
    <source>
        <dbReference type="ARBA" id="ARBA00013016"/>
    </source>
</evidence>
<sequence length="234" mass="25795">MAPITVGDSIPEGTRAWSDQNNQLQQLSIHSLAQGKKVILFGVPSAFTPTSSMQHVPGFISKPEELKSKGVDESSLLADLILKELTFQPFECILEEPEELPETRIVDFSTTFRSNSLYIHIVRFRLYLLAEMDRVTRLASQRAVVIFSLSSCCMCHSVKSLFCELGVNPAIIDLDEDSKGKEMEQALAKLTGRNPAVPVVFIGGKLVGPTDKVMSLHLEGNLLPLLRDAGAIWL</sequence>
<comment type="similarity">
    <text evidence="4">Belongs to the glutaredoxin family. CC-type subfamily.</text>
</comment>
<evidence type="ECO:0000256" key="2">
    <source>
        <dbReference type="ARBA" id="ARBA00002549"/>
    </source>
</evidence>
<name>A0A5P1EC37_ASPOF</name>
<dbReference type="SUPFAM" id="SSF52833">
    <property type="entry name" value="Thioredoxin-like"/>
    <property type="match status" value="2"/>
</dbReference>
<evidence type="ECO:0000259" key="12">
    <source>
        <dbReference type="Pfam" id="PF08534"/>
    </source>
</evidence>
<comment type="similarity">
    <text evidence="5">Belongs to the peroxiredoxin family. Prx5 subfamily.</text>
</comment>
<dbReference type="GO" id="GO:0005737">
    <property type="term" value="C:cytoplasm"/>
    <property type="evidence" value="ECO:0007669"/>
    <property type="project" value="UniProtKB-SubCell"/>
</dbReference>
<dbReference type="NCBIfam" id="TIGR02189">
    <property type="entry name" value="GlrX-like_plant"/>
    <property type="match status" value="1"/>
</dbReference>
<accession>A0A5P1EC37</accession>
<dbReference type="FunFam" id="3.40.30.10:FF:000028">
    <property type="entry name" value="Glutaredoxin family protein"/>
    <property type="match status" value="1"/>
</dbReference>
<keyword evidence="9" id="KW-0676">Redox-active center</keyword>
<dbReference type="PROSITE" id="PS51354">
    <property type="entry name" value="GLUTAREDOXIN_2"/>
    <property type="match status" value="1"/>
</dbReference>
<evidence type="ECO:0000256" key="3">
    <source>
        <dbReference type="ARBA" id="ARBA00004496"/>
    </source>
</evidence>
<keyword evidence="14" id="KW-1185">Reference proteome</keyword>
<feature type="domain" description="Glutaredoxin" evidence="11">
    <location>
        <begin position="144"/>
        <end position="207"/>
    </location>
</feature>
<dbReference type="InterPro" id="IPR013740">
    <property type="entry name" value="Redoxin"/>
</dbReference>
<evidence type="ECO:0000256" key="5">
    <source>
        <dbReference type="ARBA" id="ARBA00010505"/>
    </source>
</evidence>
<evidence type="ECO:0000256" key="9">
    <source>
        <dbReference type="ARBA" id="ARBA00023284"/>
    </source>
</evidence>
<dbReference type="Gene3D" id="3.40.30.10">
    <property type="entry name" value="Glutaredoxin"/>
    <property type="match status" value="2"/>
</dbReference>
<dbReference type="PANTHER" id="PTHR10168">
    <property type="entry name" value="GLUTAREDOXIN"/>
    <property type="match status" value="1"/>
</dbReference>
<evidence type="ECO:0000256" key="10">
    <source>
        <dbReference type="ARBA" id="ARBA00031688"/>
    </source>
</evidence>
<dbReference type="Proteomes" id="UP000243459">
    <property type="component" value="Chromosome 7"/>
</dbReference>